<evidence type="ECO:0000256" key="6">
    <source>
        <dbReference type="ARBA" id="ARBA00022692"/>
    </source>
</evidence>
<dbReference type="InterPro" id="IPR003538">
    <property type="entry name" value="TonB"/>
</dbReference>
<dbReference type="RefSeq" id="WP_238749466.1">
    <property type="nucleotide sequence ID" value="NZ_CAKLPZ010000001.1"/>
</dbReference>
<keyword evidence="7" id="KW-0653">Protein transport</keyword>
<evidence type="ECO:0000256" key="5">
    <source>
        <dbReference type="ARBA" id="ARBA00022519"/>
    </source>
</evidence>
<dbReference type="EMBL" id="CAKLPZ010000001">
    <property type="protein sequence ID" value="CAH0999276.1"/>
    <property type="molecule type" value="Genomic_DNA"/>
</dbReference>
<evidence type="ECO:0000256" key="2">
    <source>
        <dbReference type="ARBA" id="ARBA00006555"/>
    </source>
</evidence>
<name>A0ABN8EZF1_9BACT</name>
<dbReference type="InterPro" id="IPR037682">
    <property type="entry name" value="TonB_C"/>
</dbReference>
<dbReference type="SUPFAM" id="SSF74653">
    <property type="entry name" value="TolA/TonB C-terminal domain"/>
    <property type="match status" value="1"/>
</dbReference>
<sequence>MSVFTFSGTAVLLGLGGLCLLLTLYVLFLRRYMQGATPSATDGRTKLAGTDPLRFGPTTHRISLCAALLASLLTLNWTQWDAPPAVYSGVIEVDETIDLIPPRTFDPPQPPPPPPPPPTIEAVPDEVAPTVDLIDQGITMNEPVFATVPTHTASRAAPPPPPIAPPPPSHDEDTIEIFVERMPVFGEACKALSGEARKQCSDRALLRFVQGGITYPPLARNNGMEGVVVVQFVVEKDGTVSSLKPIREVGGGCTQAALQAIERINTEGLTFTPGIQAGHPVRVAFNLPVKFQLAN</sequence>
<comment type="caution">
    <text evidence="13">The sequence shown here is derived from an EMBL/GenBank/DDBJ whole genome shotgun (WGS) entry which is preliminary data.</text>
</comment>
<comment type="similarity">
    <text evidence="2">Belongs to the TonB family.</text>
</comment>
<dbReference type="InterPro" id="IPR051045">
    <property type="entry name" value="TonB-dependent_transducer"/>
</dbReference>
<feature type="compositionally biased region" description="Pro residues" evidence="10">
    <location>
        <begin position="104"/>
        <end position="119"/>
    </location>
</feature>
<dbReference type="PANTHER" id="PTHR33446">
    <property type="entry name" value="PROTEIN TONB-RELATED"/>
    <property type="match status" value="1"/>
</dbReference>
<dbReference type="PANTHER" id="PTHR33446:SF2">
    <property type="entry name" value="PROTEIN TONB"/>
    <property type="match status" value="1"/>
</dbReference>
<proteinExistence type="inferred from homology"/>
<reference evidence="13" key="1">
    <citation type="submission" date="2021-12" db="EMBL/GenBank/DDBJ databases">
        <authorList>
            <person name="Rodrigo-Torres L."/>
            <person name="Arahal R. D."/>
            <person name="Lucena T."/>
        </authorList>
    </citation>
    <scope>NUCLEOTIDE SEQUENCE</scope>
    <source>
        <strain evidence="13">CECT 8419</strain>
    </source>
</reference>
<feature type="domain" description="TonB C-terminal" evidence="12">
    <location>
        <begin position="200"/>
        <end position="295"/>
    </location>
</feature>
<evidence type="ECO:0000256" key="1">
    <source>
        <dbReference type="ARBA" id="ARBA00004383"/>
    </source>
</evidence>
<protein>
    <recommendedName>
        <fullName evidence="12">TonB C-terminal domain-containing protein</fullName>
    </recommendedName>
</protein>
<evidence type="ECO:0000256" key="10">
    <source>
        <dbReference type="SAM" id="MobiDB-lite"/>
    </source>
</evidence>
<keyword evidence="5" id="KW-0997">Cell inner membrane</keyword>
<keyword evidence="4" id="KW-1003">Cell membrane</keyword>
<evidence type="ECO:0000313" key="14">
    <source>
        <dbReference type="Proteomes" id="UP000837803"/>
    </source>
</evidence>
<evidence type="ECO:0000256" key="11">
    <source>
        <dbReference type="SAM" id="Phobius"/>
    </source>
</evidence>
<dbReference type="PROSITE" id="PS52015">
    <property type="entry name" value="TONB_CTD"/>
    <property type="match status" value="1"/>
</dbReference>
<dbReference type="NCBIfam" id="TIGR01352">
    <property type="entry name" value="tonB_Cterm"/>
    <property type="match status" value="1"/>
</dbReference>
<evidence type="ECO:0000256" key="4">
    <source>
        <dbReference type="ARBA" id="ARBA00022475"/>
    </source>
</evidence>
<organism evidence="13 14">
    <name type="scientific">Neolewinella maritima</name>
    <dbReference type="NCBI Taxonomy" id="1383882"/>
    <lineage>
        <taxon>Bacteria</taxon>
        <taxon>Pseudomonadati</taxon>
        <taxon>Bacteroidota</taxon>
        <taxon>Saprospiria</taxon>
        <taxon>Saprospirales</taxon>
        <taxon>Lewinellaceae</taxon>
        <taxon>Neolewinella</taxon>
    </lineage>
</organism>
<dbReference type="InterPro" id="IPR006260">
    <property type="entry name" value="TonB/TolA_C"/>
</dbReference>
<dbReference type="Gene3D" id="3.30.1150.10">
    <property type="match status" value="1"/>
</dbReference>
<dbReference type="Pfam" id="PF03544">
    <property type="entry name" value="TonB_C"/>
    <property type="match status" value="1"/>
</dbReference>
<keyword evidence="3" id="KW-0813">Transport</keyword>
<keyword evidence="9 11" id="KW-0472">Membrane</keyword>
<feature type="region of interest" description="Disordered" evidence="10">
    <location>
        <begin position="100"/>
        <end position="120"/>
    </location>
</feature>
<dbReference type="PRINTS" id="PR01374">
    <property type="entry name" value="TONBPROTEIN"/>
</dbReference>
<evidence type="ECO:0000313" key="13">
    <source>
        <dbReference type="EMBL" id="CAH0999276.1"/>
    </source>
</evidence>
<keyword evidence="6 11" id="KW-0812">Transmembrane</keyword>
<keyword evidence="8 11" id="KW-1133">Transmembrane helix</keyword>
<feature type="transmembrane region" description="Helical" evidence="11">
    <location>
        <begin position="6"/>
        <end position="28"/>
    </location>
</feature>
<comment type="subcellular location">
    <subcellularLocation>
        <location evidence="1">Cell inner membrane</location>
        <topology evidence="1">Single-pass membrane protein</topology>
        <orientation evidence="1">Periplasmic side</orientation>
    </subcellularLocation>
</comment>
<accession>A0ABN8EZF1</accession>
<keyword evidence="14" id="KW-1185">Reference proteome</keyword>
<evidence type="ECO:0000256" key="8">
    <source>
        <dbReference type="ARBA" id="ARBA00022989"/>
    </source>
</evidence>
<dbReference type="Proteomes" id="UP000837803">
    <property type="component" value="Unassembled WGS sequence"/>
</dbReference>
<evidence type="ECO:0000256" key="7">
    <source>
        <dbReference type="ARBA" id="ARBA00022927"/>
    </source>
</evidence>
<evidence type="ECO:0000256" key="3">
    <source>
        <dbReference type="ARBA" id="ARBA00022448"/>
    </source>
</evidence>
<evidence type="ECO:0000256" key="9">
    <source>
        <dbReference type="ARBA" id="ARBA00023136"/>
    </source>
</evidence>
<evidence type="ECO:0000259" key="12">
    <source>
        <dbReference type="PROSITE" id="PS52015"/>
    </source>
</evidence>
<gene>
    <name evidence="13" type="ORF">LEM8419_00573</name>
</gene>